<name>A0A430LBN1_9HYPO</name>
<feature type="non-terminal residue" evidence="2">
    <location>
        <position position="1"/>
    </location>
</feature>
<protein>
    <recommendedName>
        <fullName evidence="1">Diels-Alderase C-terminal domain-containing protein</fullName>
    </recommendedName>
</protein>
<evidence type="ECO:0000313" key="3">
    <source>
        <dbReference type="Proteomes" id="UP000287124"/>
    </source>
</evidence>
<dbReference type="InterPro" id="IPR054499">
    <property type="entry name" value="DA_C"/>
</dbReference>
<evidence type="ECO:0000313" key="2">
    <source>
        <dbReference type="EMBL" id="RTE73104.1"/>
    </source>
</evidence>
<proteinExistence type="predicted"/>
<comment type="caution">
    <text evidence="2">The sequence shown here is derived from an EMBL/GenBank/DDBJ whole genome shotgun (WGS) entry which is preliminary data.</text>
</comment>
<reference evidence="2 3" key="1">
    <citation type="submission" date="2017-06" db="EMBL/GenBank/DDBJ databases">
        <title>Comparative genomic analysis of Ambrosia Fusariam Clade fungi.</title>
        <authorList>
            <person name="Stajich J.E."/>
            <person name="Carrillo J."/>
            <person name="Kijimoto T."/>
            <person name="Eskalen A."/>
            <person name="O'Donnell K."/>
            <person name="Kasson M."/>
        </authorList>
    </citation>
    <scope>NUCLEOTIDE SEQUENCE [LARGE SCALE GENOMIC DNA]</scope>
    <source>
        <strain evidence="2 3">UCR1854</strain>
    </source>
</reference>
<dbReference type="Pfam" id="PF22903">
    <property type="entry name" value="DA_C"/>
    <property type="match status" value="1"/>
</dbReference>
<accession>A0A430LBN1</accession>
<dbReference type="GO" id="GO:0016853">
    <property type="term" value="F:isomerase activity"/>
    <property type="evidence" value="ECO:0007669"/>
    <property type="project" value="UniProtKB-KW"/>
</dbReference>
<feature type="domain" description="Diels-Alderase C-terminal" evidence="1">
    <location>
        <begin position="7"/>
        <end position="69"/>
    </location>
</feature>
<gene>
    <name evidence="2" type="ORF">BHE90_012473</name>
</gene>
<sequence>SPLPKSRHTGYLIDLVSPKTDEHWRFALDFSQTTFWFPASETLTVGQFAGNVSGGLVGGKQYKGVASGSLQEFVL</sequence>
<evidence type="ECO:0000259" key="1">
    <source>
        <dbReference type="Pfam" id="PF22903"/>
    </source>
</evidence>
<organism evidence="2 3">
    <name type="scientific">Fusarium euwallaceae</name>
    <dbReference type="NCBI Taxonomy" id="1147111"/>
    <lineage>
        <taxon>Eukaryota</taxon>
        <taxon>Fungi</taxon>
        <taxon>Dikarya</taxon>
        <taxon>Ascomycota</taxon>
        <taxon>Pezizomycotina</taxon>
        <taxon>Sordariomycetes</taxon>
        <taxon>Hypocreomycetidae</taxon>
        <taxon>Hypocreales</taxon>
        <taxon>Nectriaceae</taxon>
        <taxon>Fusarium</taxon>
        <taxon>Fusarium solani species complex</taxon>
    </lineage>
</organism>
<dbReference type="Proteomes" id="UP000287124">
    <property type="component" value="Unassembled WGS sequence"/>
</dbReference>
<keyword evidence="3" id="KW-1185">Reference proteome</keyword>
<dbReference type="EMBL" id="MIKF01000278">
    <property type="protein sequence ID" value="RTE73104.1"/>
    <property type="molecule type" value="Genomic_DNA"/>
</dbReference>
<dbReference type="AlphaFoldDB" id="A0A430LBN1"/>